<dbReference type="EMBL" id="JBBWWQ010000014">
    <property type="protein sequence ID" value="KAK8930962.1"/>
    <property type="molecule type" value="Genomic_DNA"/>
</dbReference>
<dbReference type="GO" id="GO:0003729">
    <property type="term" value="F:mRNA binding"/>
    <property type="evidence" value="ECO:0007669"/>
    <property type="project" value="InterPro"/>
</dbReference>
<gene>
    <name evidence="15" type="ORF">KSP39_PZI016358</name>
</gene>
<feature type="domain" description="Btz" evidence="14">
    <location>
        <begin position="66"/>
        <end position="100"/>
    </location>
</feature>
<dbReference type="GO" id="GO:0000184">
    <property type="term" value="P:nuclear-transcribed mRNA catabolic process, nonsense-mediated decay"/>
    <property type="evidence" value="ECO:0007669"/>
    <property type="project" value="UniProtKB-KW"/>
</dbReference>
<evidence type="ECO:0000256" key="11">
    <source>
        <dbReference type="ARBA" id="ARBA00023187"/>
    </source>
</evidence>
<evidence type="ECO:0000259" key="14">
    <source>
        <dbReference type="Pfam" id="PF09405"/>
    </source>
</evidence>
<keyword evidence="6" id="KW-0507">mRNA processing</keyword>
<comment type="subcellular location">
    <subcellularLocation>
        <location evidence="2">Cytoplasm</location>
    </subcellularLocation>
    <subcellularLocation>
        <location evidence="1">Nucleus</location>
    </subcellularLocation>
</comment>
<evidence type="ECO:0000313" key="15">
    <source>
        <dbReference type="EMBL" id="KAK8930962.1"/>
    </source>
</evidence>
<evidence type="ECO:0000256" key="13">
    <source>
        <dbReference type="SAM" id="MobiDB-lite"/>
    </source>
</evidence>
<feature type="compositionally biased region" description="Polar residues" evidence="13">
    <location>
        <begin position="237"/>
        <end position="246"/>
    </location>
</feature>
<feature type="compositionally biased region" description="Basic and acidic residues" evidence="13">
    <location>
        <begin position="57"/>
        <end position="70"/>
    </location>
</feature>
<evidence type="ECO:0000256" key="3">
    <source>
        <dbReference type="ARBA" id="ARBA00009548"/>
    </source>
</evidence>
<dbReference type="AlphaFoldDB" id="A0AAP0B7H8"/>
<evidence type="ECO:0000256" key="6">
    <source>
        <dbReference type="ARBA" id="ARBA00022664"/>
    </source>
</evidence>
<dbReference type="GO" id="GO:0008380">
    <property type="term" value="P:RNA splicing"/>
    <property type="evidence" value="ECO:0007669"/>
    <property type="project" value="UniProtKB-KW"/>
</dbReference>
<dbReference type="GO" id="GO:0006397">
    <property type="term" value="P:mRNA processing"/>
    <property type="evidence" value="ECO:0007669"/>
    <property type="project" value="UniProtKB-KW"/>
</dbReference>
<comment type="similarity">
    <text evidence="3">Belongs to the CASC3 family.</text>
</comment>
<dbReference type="Proteomes" id="UP001418222">
    <property type="component" value="Unassembled WGS sequence"/>
</dbReference>
<reference evidence="15 16" key="1">
    <citation type="journal article" date="2022" name="Nat. Plants">
        <title>Genomes of leafy and leafless Platanthera orchids illuminate the evolution of mycoheterotrophy.</title>
        <authorList>
            <person name="Li M.H."/>
            <person name="Liu K.W."/>
            <person name="Li Z."/>
            <person name="Lu H.C."/>
            <person name="Ye Q.L."/>
            <person name="Zhang D."/>
            <person name="Wang J.Y."/>
            <person name="Li Y.F."/>
            <person name="Zhong Z.M."/>
            <person name="Liu X."/>
            <person name="Yu X."/>
            <person name="Liu D.K."/>
            <person name="Tu X.D."/>
            <person name="Liu B."/>
            <person name="Hao Y."/>
            <person name="Liao X.Y."/>
            <person name="Jiang Y.T."/>
            <person name="Sun W.H."/>
            <person name="Chen J."/>
            <person name="Chen Y.Q."/>
            <person name="Ai Y."/>
            <person name="Zhai J.W."/>
            <person name="Wu S.S."/>
            <person name="Zhou Z."/>
            <person name="Hsiao Y.Y."/>
            <person name="Wu W.L."/>
            <person name="Chen Y.Y."/>
            <person name="Lin Y.F."/>
            <person name="Hsu J.L."/>
            <person name="Li C.Y."/>
            <person name="Wang Z.W."/>
            <person name="Zhao X."/>
            <person name="Zhong W.Y."/>
            <person name="Ma X.K."/>
            <person name="Ma L."/>
            <person name="Huang J."/>
            <person name="Chen G.Z."/>
            <person name="Huang M.Z."/>
            <person name="Huang L."/>
            <person name="Peng D.H."/>
            <person name="Luo Y.B."/>
            <person name="Zou S.Q."/>
            <person name="Chen S.P."/>
            <person name="Lan S."/>
            <person name="Tsai W.C."/>
            <person name="Van de Peer Y."/>
            <person name="Liu Z.J."/>
        </authorList>
    </citation>
    <scope>NUCLEOTIDE SEQUENCE [LARGE SCALE GENOMIC DNA]</scope>
    <source>
        <strain evidence="15">Lor287</strain>
    </source>
</reference>
<dbReference type="GO" id="GO:0005737">
    <property type="term" value="C:cytoplasm"/>
    <property type="evidence" value="ECO:0007669"/>
    <property type="project" value="UniProtKB-SubCell"/>
</dbReference>
<dbReference type="GO" id="GO:0035145">
    <property type="term" value="C:exon-exon junction complex"/>
    <property type="evidence" value="ECO:0007669"/>
    <property type="project" value="InterPro"/>
</dbReference>
<protein>
    <recommendedName>
        <fullName evidence="14">Btz domain-containing protein</fullName>
    </recommendedName>
</protein>
<evidence type="ECO:0000256" key="10">
    <source>
        <dbReference type="ARBA" id="ARBA00023161"/>
    </source>
</evidence>
<dbReference type="InterPro" id="IPR044796">
    <property type="entry name" value="MLN51_plant"/>
</dbReference>
<keyword evidence="5" id="KW-0963">Cytoplasm</keyword>
<keyword evidence="8" id="KW-0810">Translation regulation</keyword>
<dbReference type="GO" id="GO:0051028">
    <property type="term" value="P:mRNA transport"/>
    <property type="evidence" value="ECO:0007669"/>
    <property type="project" value="UniProtKB-KW"/>
</dbReference>
<comment type="caution">
    <text evidence="15">The sequence shown here is derived from an EMBL/GenBank/DDBJ whole genome shotgun (WGS) entry which is preliminary data.</text>
</comment>
<evidence type="ECO:0000256" key="5">
    <source>
        <dbReference type="ARBA" id="ARBA00022490"/>
    </source>
</evidence>
<proteinExistence type="inferred from homology"/>
<keyword evidence="9" id="KW-0694">RNA-binding</keyword>
<accession>A0AAP0B7H8</accession>
<evidence type="ECO:0000256" key="9">
    <source>
        <dbReference type="ARBA" id="ARBA00022884"/>
    </source>
</evidence>
<evidence type="ECO:0000313" key="16">
    <source>
        <dbReference type="Proteomes" id="UP001418222"/>
    </source>
</evidence>
<dbReference type="PANTHER" id="PTHR46837:SF5">
    <property type="entry name" value="PROTEIN MLN51 HOMOLOG"/>
    <property type="match status" value="1"/>
</dbReference>
<dbReference type="PANTHER" id="PTHR46837">
    <property type="entry name" value="PROTEIN MLN51 HOMOLOG"/>
    <property type="match status" value="1"/>
</dbReference>
<evidence type="ECO:0000256" key="12">
    <source>
        <dbReference type="ARBA" id="ARBA00023242"/>
    </source>
</evidence>
<evidence type="ECO:0000256" key="1">
    <source>
        <dbReference type="ARBA" id="ARBA00004123"/>
    </source>
</evidence>
<feature type="compositionally biased region" description="Pro residues" evidence="13">
    <location>
        <begin position="136"/>
        <end position="182"/>
    </location>
</feature>
<evidence type="ECO:0000256" key="7">
    <source>
        <dbReference type="ARBA" id="ARBA00022816"/>
    </source>
</evidence>
<evidence type="ECO:0000256" key="8">
    <source>
        <dbReference type="ARBA" id="ARBA00022845"/>
    </source>
</evidence>
<keyword evidence="7" id="KW-0509">mRNA transport</keyword>
<keyword evidence="16" id="KW-1185">Reference proteome</keyword>
<sequence length="252" mass="27558">MRSEDELHGEEEEEDELLAEDMVAEVLYEDDTEIKERLSNELGYGANEDAVHGSVHLPEESSNRPAGVEKEENEPYAVPTAGALYMHDDRFQENGRGRQRGLELLSKQPSSLLVELVRLSFGATCGFSPSPFDKNPSPPTYLLPSPIFNPSPPPYPLRPDPTPPARQPFPPPPSRSSSPPDPLFLQPYPTTSPSLFSVQVQQPSQPPFPAALPDHQPSPLLRLDPATQPELPFPPGSANSPPSLNRTAACIS</sequence>
<keyword evidence="12" id="KW-0539">Nucleus</keyword>
<feature type="region of interest" description="Disordered" evidence="13">
    <location>
        <begin position="127"/>
        <end position="252"/>
    </location>
</feature>
<dbReference type="InterPro" id="IPR018545">
    <property type="entry name" value="Btz_dom"/>
</dbReference>
<evidence type="ECO:0000256" key="4">
    <source>
        <dbReference type="ARBA" id="ARBA00022448"/>
    </source>
</evidence>
<feature type="region of interest" description="Disordered" evidence="13">
    <location>
        <begin position="45"/>
        <end position="75"/>
    </location>
</feature>
<organism evidence="15 16">
    <name type="scientific">Platanthera zijinensis</name>
    <dbReference type="NCBI Taxonomy" id="2320716"/>
    <lineage>
        <taxon>Eukaryota</taxon>
        <taxon>Viridiplantae</taxon>
        <taxon>Streptophyta</taxon>
        <taxon>Embryophyta</taxon>
        <taxon>Tracheophyta</taxon>
        <taxon>Spermatophyta</taxon>
        <taxon>Magnoliopsida</taxon>
        <taxon>Liliopsida</taxon>
        <taxon>Asparagales</taxon>
        <taxon>Orchidaceae</taxon>
        <taxon>Orchidoideae</taxon>
        <taxon>Orchideae</taxon>
        <taxon>Orchidinae</taxon>
        <taxon>Platanthera</taxon>
    </lineage>
</organism>
<feature type="compositionally biased region" description="Low complexity" evidence="13">
    <location>
        <begin position="192"/>
        <end position="203"/>
    </location>
</feature>
<keyword evidence="10" id="KW-0866">Nonsense-mediated mRNA decay</keyword>
<evidence type="ECO:0000256" key="2">
    <source>
        <dbReference type="ARBA" id="ARBA00004496"/>
    </source>
</evidence>
<name>A0AAP0B7H8_9ASPA</name>
<keyword evidence="11" id="KW-0508">mRNA splicing</keyword>
<dbReference type="Pfam" id="PF09405">
    <property type="entry name" value="Btz"/>
    <property type="match status" value="1"/>
</dbReference>
<dbReference type="GO" id="GO:0006417">
    <property type="term" value="P:regulation of translation"/>
    <property type="evidence" value="ECO:0007669"/>
    <property type="project" value="UniProtKB-KW"/>
</dbReference>
<keyword evidence="4" id="KW-0813">Transport</keyword>